<dbReference type="OrthoDB" id="1809801at2"/>
<dbReference type="Gene3D" id="3.30.470.20">
    <property type="entry name" value="ATP-grasp fold, B domain"/>
    <property type="match status" value="2"/>
</dbReference>
<dbReference type="Pfam" id="PF14398">
    <property type="entry name" value="ATPgrasp_YheCD"/>
    <property type="match status" value="2"/>
</dbReference>
<proteinExistence type="predicted"/>
<sequence length="904" mass="106714">MHIDIIKSRELKQGVCLVDQKIMEELGVKENENYILKCGALEAEVIVIRKEARGRELFICEDSFNKLKLINKVTLNIWRKDKVIQLGPVLGVFLNTKYMDVIEKDQREPILYNTVIANEVAHCLLYFFSIDHINWFARSIKGYWFDTKENKWKQDTFPMPDVIYDRGASFYPEQKILVKHIREQFRKHSDVTFINSRDYLGKWQLFKRLNKNSQIRPYLPDTVEYRDFKDLEEMIEKHRFIFLKSFYGSRGLEVMSFEKVNNEYVVVYYKNGLLREVYQDLRDTQDLVSAFVNNKKFILQQGIKIMKYEGRNFDTRVLMQKNHCGKWTIAYNRVSIAKKDYSITTIESEEIEYADFYPRMKDKDVFFPTDAEVRTVSLEIMKAIEKEFGTFAEIGMDITVDTQGRIWFIEANTKPEKYPTASDLYIDEPSYPFLSILNYTKYLIQGNMTSGRNTTEVKLYRSSELRPHCITVPRKIFERLDIHQNISVQVGLSEENVTANLCEESTGEIYFCPDLMNKLSLIEGTSCQLVVEDNSLRFGPVIAAFLSNGHIRRMHRQTPKFRHREFAIANKYEKTILYFFSIKDVDFLNQKINGTYYNEMLDRWERRKFPFPDILYDRGGGVLPKQKIKSHYIREQLALCPEIITLNPQYFFDKWDLHEKLSKHEKMQPYLPITNLFTDIASIEKMFDLSHKLYIKDCLGSNGRDIFYVEKLRNGKFIYSYFKGQVFSEELETVHEVAETVRLFFANKKVLIQQAIPLITIDDKKIDLRATLQRDINGDLQIHSYPVRMGVRKSPITSTQSGSKVFEFDVFFAEYFKLSDDELKKLKEKVERFLRTCYVYIEKEYGTFGELGIDFAFDENLNLWFIESNAKPGYDAMYKSCDRSMIEKVFQTPLQYCKRIGGFI</sequence>
<dbReference type="EMBL" id="CP045875">
    <property type="protein sequence ID" value="QGG48576.1"/>
    <property type="molecule type" value="Genomic_DNA"/>
</dbReference>
<dbReference type="RefSeq" id="WP_153725721.1">
    <property type="nucleotide sequence ID" value="NZ_CP045875.1"/>
</dbReference>
<evidence type="ECO:0000313" key="2">
    <source>
        <dbReference type="Proteomes" id="UP000366051"/>
    </source>
</evidence>
<dbReference type="InterPro" id="IPR026838">
    <property type="entry name" value="YheC/D"/>
</dbReference>
<name>A0A5Q2N4P0_9FIRM</name>
<protein>
    <submittedName>
        <fullName evidence="1">YheC/YheD family protein, putative</fullName>
    </submittedName>
</protein>
<accession>A0A5Q2N4P0</accession>
<dbReference type="AlphaFoldDB" id="A0A5Q2N4P0"/>
<organism evidence="1 2">
    <name type="scientific">Heliorestis convoluta</name>
    <dbReference type="NCBI Taxonomy" id="356322"/>
    <lineage>
        <taxon>Bacteria</taxon>
        <taxon>Bacillati</taxon>
        <taxon>Bacillota</taxon>
        <taxon>Clostridia</taxon>
        <taxon>Eubacteriales</taxon>
        <taxon>Heliobacteriaceae</taxon>
        <taxon>Heliorestis</taxon>
    </lineage>
</organism>
<gene>
    <name evidence="1" type="ORF">FTV88_2483</name>
</gene>
<evidence type="ECO:0000313" key="1">
    <source>
        <dbReference type="EMBL" id="QGG48576.1"/>
    </source>
</evidence>
<dbReference type="KEGG" id="hcv:FTV88_2483"/>
<dbReference type="SUPFAM" id="SSF56059">
    <property type="entry name" value="Glutathione synthetase ATP-binding domain-like"/>
    <property type="match status" value="2"/>
</dbReference>
<reference evidence="2" key="1">
    <citation type="submission" date="2019-11" db="EMBL/GenBank/DDBJ databases">
        <title>Genome sequence of Heliorestis convoluta strain HH, an alkaliphilic and minimalistic phototrophic bacterium from a soda lake in Egypt.</title>
        <authorList>
            <person name="Dewey E.D."/>
            <person name="Stokes L.M."/>
            <person name="Burchell B.M."/>
            <person name="Shaffer K.N."/>
            <person name="Huntington A.M."/>
            <person name="Baker J.M."/>
            <person name="Nadendla S."/>
            <person name="Giglio M.G."/>
            <person name="Touchman J.W."/>
            <person name="Blankenship R.E."/>
            <person name="Madigan M.T."/>
            <person name="Sattley W.M."/>
        </authorList>
    </citation>
    <scope>NUCLEOTIDE SEQUENCE [LARGE SCALE GENOMIC DNA]</scope>
    <source>
        <strain evidence="2">HH</strain>
    </source>
</reference>
<dbReference type="Proteomes" id="UP000366051">
    <property type="component" value="Chromosome"/>
</dbReference>
<keyword evidence="2" id="KW-1185">Reference proteome</keyword>